<sequence length="113" mass="12089">MVVWAGSQWGLSGVARRRRCGPRPCGARACGCGRRERGLVVEGVRCEGLWVWAFFFSWSGSSVTCWAVRLGSFLHVGWALFQKALGPRALGPGALGPRAWGSGGLGVWGAWGL</sequence>
<protein>
    <submittedName>
        <fullName evidence="1">Uncharacterized protein</fullName>
    </submittedName>
</protein>
<keyword evidence="2" id="KW-1185">Reference proteome</keyword>
<gene>
    <name evidence="1" type="ORF">OIU77_024131</name>
</gene>
<reference evidence="1" key="2">
    <citation type="journal article" date="2023" name="Int. J. Mol. Sci.">
        <title>De Novo Assembly and Annotation of 11 Diverse Shrub Willow (Salix) Genomes Reveals Novel Gene Organization in Sex-Linked Regions.</title>
        <authorList>
            <person name="Hyden B."/>
            <person name="Feng K."/>
            <person name="Yates T.B."/>
            <person name="Jawdy S."/>
            <person name="Cereghino C."/>
            <person name="Smart L.B."/>
            <person name="Muchero W."/>
        </authorList>
    </citation>
    <scope>NUCLEOTIDE SEQUENCE</scope>
    <source>
        <tissue evidence="1">Shoot tip</tissue>
    </source>
</reference>
<proteinExistence type="predicted"/>
<accession>A0ABQ9CA08</accession>
<evidence type="ECO:0000313" key="2">
    <source>
        <dbReference type="Proteomes" id="UP001141253"/>
    </source>
</evidence>
<reference evidence="1" key="1">
    <citation type="submission" date="2022-10" db="EMBL/GenBank/DDBJ databases">
        <authorList>
            <person name="Hyden B.L."/>
            <person name="Feng K."/>
            <person name="Yates T."/>
            <person name="Jawdy S."/>
            <person name="Smart L.B."/>
            <person name="Muchero W."/>
        </authorList>
    </citation>
    <scope>NUCLEOTIDE SEQUENCE</scope>
    <source>
        <tissue evidence="1">Shoot tip</tissue>
    </source>
</reference>
<name>A0ABQ9CA08_9ROSI</name>
<evidence type="ECO:0000313" key="1">
    <source>
        <dbReference type="EMBL" id="KAJ6395063.1"/>
    </source>
</evidence>
<dbReference type="Proteomes" id="UP001141253">
    <property type="component" value="Chromosome 1"/>
</dbReference>
<organism evidence="1 2">
    <name type="scientific">Salix suchowensis</name>
    <dbReference type="NCBI Taxonomy" id="1278906"/>
    <lineage>
        <taxon>Eukaryota</taxon>
        <taxon>Viridiplantae</taxon>
        <taxon>Streptophyta</taxon>
        <taxon>Embryophyta</taxon>
        <taxon>Tracheophyta</taxon>
        <taxon>Spermatophyta</taxon>
        <taxon>Magnoliopsida</taxon>
        <taxon>eudicotyledons</taxon>
        <taxon>Gunneridae</taxon>
        <taxon>Pentapetalae</taxon>
        <taxon>rosids</taxon>
        <taxon>fabids</taxon>
        <taxon>Malpighiales</taxon>
        <taxon>Salicaceae</taxon>
        <taxon>Saliceae</taxon>
        <taxon>Salix</taxon>
    </lineage>
</organism>
<dbReference type="EMBL" id="JAPFFI010000005">
    <property type="protein sequence ID" value="KAJ6395063.1"/>
    <property type="molecule type" value="Genomic_DNA"/>
</dbReference>
<comment type="caution">
    <text evidence="1">The sequence shown here is derived from an EMBL/GenBank/DDBJ whole genome shotgun (WGS) entry which is preliminary data.</text>
</comment>